<dbReference type="Gene3D" id="3.90.228.10">
    <property type="match status" value="1"/>
</dbReference>
<organism evidence="8 10">
    <name type="scientific">Didymodactylos carnosus</name>
    <dbReference type="NCBI Taxonomy" id="1234261"/>
    <lineage>
        <taxon>Eukaryota</taxon>
        <taxon>Metazoa</taxon>
        <taxon>Spiralia</taxon>
        <taxon>Gnathifera</taxon>
        <taxon>Rotifera</taxon>
        <taxon>Eurotatoria</taxon>
        <taxon>Bdelloidea</taxon>
        <taxon>Philodinida</taxon>
        <taxon>Philodinidae</taxon>
        <taxon>Didymodactylos</taxon>
    </lineage>
</organism>
<keyword evidence="3 6" id="KW-0808">Transferase</keyword>
<dbReference type="GO" id="GO:0005737">
    <property type="term" value="C:cytoplasm"/>
    <property type="evidence" value="ECO:0007669"/>
    <property type="project" value="TreeGrafter"/>
</dbReference>
<dbReference type="Pfam" id="PF00644">
    <property type="entry name" value="PARP"/>
    <property type="match status" value="1"/>
</dbReference>
<dbReference type="EMBL" id="CAJOBA010001034">
    <property type="protein sequence ID" value="CAF3571962.1"/>
    <property type="molecule type" value="Genomic_DNA"/>
</dbReference>
<evidence type="ECO:0000256" key="6">
    <source>
        <dbReference type="RuleBase" id="RU362114"/>
    </source>
</evidence>
<reference evidence="8" key="1">
    <citation type="submission" date="2021-02" db="EMBL/GenBank/DDBJ databases">
        <authorList>
            <person name="Nowell W R."/>
        </authorList>
    </citation>
    <scope>NUCLEOTIDE SEQUENCE</scope>
</reference>
<dbReference type="PANTHER" id="PTHR14453:SF67">
    <property type="entry name" value="POLY [ADP-RIBOSE] POLYMERASE"/>
    <property type="match status" value="1"/>
</dbReference>
<protein>
    <recommendedName>
        <fullName evidence="6">Poly [ADP-ribose] polymerase</fullName>
        <shortName evidence="6">PARP</shortName>
        <ecNumber evidence="6">2.4.2.-</ecNumber>
    </recommendedName>
</protein>
<evidence type="ECO:0000313" key="9">
    <source>
        <dbReference type="EMBL" id="CAF3571962.1"/>
    </source>
</evidence>
<dbReference type="EMBL" id="CAJNOK010001034">
    <property type="protein sequence ID" value="CAF0789511.1"/>
    <property type="molecule type" value="Genomic_DNA"/>
</dbReference>
<comment type="subcellular location">
    <subcellularLocation>
        <location evidence="1">Nucleus</location>
    </subcellularLocation>
</comment>
<evidence type="ECO:0000259" key="7">
    <source>
        <dbReference type="PROSITE" id="PS51059"/>
    </source>
</evidence>
<dbReference type="PANTHER" id="PTHR14453">
    <property type="entry name" value="PARP/ZINC FINGER CCCH TYPE DOMAIN CONTAINING PROTEIN"/>
    <property type="match status" value="1"/>
</dbReference>
<name>A0A8S2D2R5_9BILA</name>
<evidence type="ECO:0000256" key="2">
    <source>
        <dbReference type="ARBA" id="ARBA00022676"/>
    </source>
</evidence>
<dbReference type="AlphaFoldDB" id="A0A8S2D2R5"/>
<dbReference type="InterPro" id="IPR012317">
    <property type="entry name" value="Poly(ADP-ribose)pol_cat_dom"/>
</dbReference>
<sequence length="374" mass="44207">MDFISFDLQSTHLSYEERRWLYEQRKTKSIDKMLNEMDELHKMIISYPNFSQTEYVPLTPMNDTDVLYYQTLVDEATDNKIDLFRLHRLQMIQSLFKDFDDHLFKHFTIIIEGYIFYASQTVELRYIDYETNLKWKRHHQPLAVISKPTIQKHSTGLYGDLAVTVQHSLSIIYPYNDKIVFNKKYPQYWQQESQNETDNDSEDALFKLVSIEKDSGEYAYIERVENRYLWEKFVSHRNYMKKKNKGILNEEWMFHGTSSDNHQRILAHGFNRSYSVIYGMGVYFARHSIYSHSYTDGGALANKDISSMVLCRVLVGQYGEGSSGIKLAPNIIVDNKEVRCDSTTDHKKPFTIVCTFHDNQIYPEYVISYSINLF</sequence>
<evidence type="ECO:0000313" key="10">
    <source>
        <dbReference type="Proteomes" id="UP000677228"/>
    </source>
</evidence>
<gene>
    <name evidence="8" type="ORF">OVA965_LOCUS4057</name>
    <name evidence="9" type="ORF">TMI583_LOCUS4055</name>
</gene>
<accession>A0A8S2D2R5</accession>
<evidence type="ECO:0000256" key="5">
    <source>
        <dbReference type="ARBA" id="ARBA00023242"/>
    </source>
</evidence>
<dbReference type="SUPFAM" id="SSF56399">
    <property type="entry name" value="ADP-ribosylation"/>
    <property type="match status" value="1"/>
</dbReference>
<dbReference type="Proteomes" id="UP000682733">
    <property type="component" value="Unassembled WGS sequence"/>
</dbReference>
<proteinExistence type="predicted"/>
<evidence type="ECO:0000256" key="1">
    <source>
        <dbReference type="ARBA" id="ARBA00004123"/>
    </source>
</evidence>
<comment type="caution">
    <text evidence="8">The sequence shown here is derived from an EMBL/GenBank/DDBJ whole genome shotgun (WGS) entry which is preliminary data.</text>
</comment>
<evidence type="ECO:0000256" key="3">
    <source>
        <dbReference type="ARBA" id="ARBA00022679"/>
    </source>
</evidence>
<dbReference type="GO" id="GO:0003714">
    <property type="term" value="F:transcription corepressor activity"/>
    <property type="evidence" value="ECO:0007669"/>
    <property type="project" value="TreeGrafter"/>
</dbReference>
<dbReference type="EC" id="2.4.2.-" evidence="6"/>
<evidence type="ECO:0000313" key="8">
    <source>
        <dbReference type="EMBL" id="CAF0789511.1"/>
    </source>
</evidence>
<keyword evidence="5" id="KW-0539">Nucleus</keyword>
<feature type="domain" description="PARP catalytic" evidence="7">
    <location>
        <begin position="185"/>
        <end position="374"/>
    </location>
</feature>
<dbReference type="Proteomes" id="UP000677228">
    <property type="component" value="Unassembled WGS sequence"/>
</dbReference>
<dbReference type="PROSITE" id="PS51059">
    <property type="entry name" value="PARP_CATALYTIC"/>
    <property type="match status" value="1"/>
</dbReference>
<dbReference type="GO" id="GO:0003950">
    <property type="term" value="F:NAD+ poly-ADP-ribosyltransferase activity"/>
    <property type="evidence" value="ECO:0007669"/>
    <property type="project" value="UniProtKB-UniRule"/>
</dbReference>
<keyword evidence="4 6" id="KW-0520">NAD</keyword>
<dbReference type="GO" id="GO:0005634">
    <property type="term" value="C:nucleus"/>
    <property type="evidence" value="ECO:0007669"/>
    <property type="project" value="UniProtKB-SubCell"/>
</dbReference>
<keyword evidence="2 6" id="KW-0328">Glycosyltransferase</keyword>
<dbReference type="InterPro" id="IPR052056">
    <property type="entry name" value="Mono-ARTD/PARP"/>
</dbReference>
<evidence type="ECO:0000256" key="4">
    <source>
        <dbReference type="ARBA" id="ARBA00023027"/>
    </source>
</evidence>
<dbReference type="GO" id="GO:0010629">
    <property type="term" value="P:negative regulation of gene expression"/>
    <property type="evidence" value="ECO:0007669"/>
    <property type="project" value="TreeGrafter"/>
</dbReference>